<dbReference type="eggNOG" id="KOG0504">
    <property type="taxonomic scope" value="Eukaryota"/>
</dbReference>
<feature type="domain" description="PGG" evidence="3">
    <location>
        <begin position="632"/>
        <end position="743"/>
    </location>
</feature>
<evidence type="ECO:0000313" key="4">
    <source>
        <dbReference type="EMBL" id="EOY19856.1"/>
    </source>
</evidence>
<evidence type="ECO:0000256" key="1">
    <source>
        <dbReference type="SAM" id="MobiDB-lite"/>
    </source>
</evidence>
<dbReference type="Proteomes" id="UP000026915">
    <property type="component" value="Chromosome 10"/>
</dbReference>
<dbReference type="SUPFAM" id="SSF48403">
    <property type="entry name" value="Ankyrin repeat"/>
    <property type="match status" value="1"/>
</dbReference>
<dbReference type="Pfam" id="PF12796">
    <property type="entry name" value="Ank_2"/>
    <property type="match status" value="1"/>
</dbReference>
<dbReference type="OMA" id="ILMARHE"/>
<feature type="region of interest" description="Disordered" evidence="1">
    <location>
        <begin position="1"/>
        <end position="124"/>
    </location>
</feature>
<dbReference type="InterPro" id="IPR002110">
    <property type="entry name" value="Ankyrin_rpt"/>
</dbReference>
<name>A0A061FRZ5_THECC</name>
<dbReference type="InterPro" id="IPR026961">
    <property type="entry name" value="PGG_dom"/>
</dbReference>
<feature type="compositionally biased region" description="Basic and acidic residues" evidence="1">
    <location>
        <begin position="96"/>
        <end position="115"/>
    </location>
</feature>
<dbReference type="GO" id="GO:0016020">
    <property type="term" value="C:membrane"/>
    <property type="evidence" value="ECO:0000318"/>
    <property type="project" value="GO_Central"/>
</dbReference>
<feature type="transmembrane region" description="Helical" evidence="2">
    <location>
        <begin position="751"/>
        <end position="772"/>
    </location>
</feature>
<dbReference type="InterPro" id="IPR036770">
    <property type="entry name" value="Ankyrin_rpt-contain_sf"/>
</dbReference>
<dbReference type="EMBL" id="CM001888">
    <property type="protein sequence ID" value="EOY19856.1"/>
    <property type="molecule type" value="Genomic_DNA"/>
</dbReference>
<reference evidence="4 5" key="1">
    <citation type="journal article" date="2013" name="Genome Biol.">
        <title>The genome sequence of the most widely cultivated cacao type and its use to identify candidate genes regulating pod color.</title>
        <authorList>
            <person name="Motamayor J.C."/>
            <person name="Mockaitis K."/>
            <person name="Schmutz J."/>
            <person name="Haiminen N."/>
            <person name="Iii D.L."/>
            <person name="Cornejo O."/>
            <person name="Findley S.D."/>
            <person name="Zheng P."/>
            <person name="Utro F."/>
            <person name="Royaert S."/>
            <person name="Saski C."/>
            <person name="Jenkins J."/>
            <person name="Podicheti R."/>
            <person name="Zhao M."/>
            <person name="Scheffler B.E."/>
            <person name="Stack J.C."/>
            <person name="Feltus F.A."/>
            <person name="Mustiga G.M."/>
            <person name="Amores F."/>
            <person name="Phillips W."/>
            <person name="Marelli J.P."/>
            <person name="May G.D."/>
            <person name="Shapiro H."/>
            <person name="Ma J."/>
            <person name="Bustamante C.D."/>
            <person name="Schnell R.J."/>
            <person name="Main D."/>
            <person name="Gilbert D."/>
            <person name="Parida L."/>
            <person name="Kuhn D.N."/>
        </authorList>
    </citation>
    <scope>NUCLEOTIDE SEQUENCE [LARGE SCALE GENOMIC DNA]</scope>
    <source>
        <strain evidence="5">cv. Matina 1-6</strain>
    </source>
</reference>
<sequence>MNSELRKTRDQKCVREGESADCRQGFAAGARERSTERRNRERGAAAGARERSTERRNRERNGGRRKGRKSEPSVTTSDPVKGERQDTGSHSRRKRGESSIRVVDEKIERERERRSRGTRSGNDAVPATVRIGCEELVSSHTEAYATCRLYQTPKTLLQAYSSLTSDIERSMGFWAWLRQVTRMIQGKVDHLPVRGVRPEDKPNTSGDSGTGTGTGSGNEGCPQSPTSCICQRPWVPRQPSPHLPETNKEFYVEQGVPLLRATLNGDREKVQQILNQADNLLCASITEAHETALHVAVGARQVAVVEELVRKMVSGDLELQDGRGNTAFCVAVATGSVKIAEILMARHEELAFIRGANNKTPLYIAAVFGYPEMVRFLYKKFEPHIPFLNEEEQRRIFFACIQAGLFDLAITMLEVLGDVLTWARNADEETALEILARKPSAFAGFGSNTINMQHSALKLTNLLCQKMASDQGISYEETTDHASESLFEAARLGNYNFLAALIGSFPDLIFRKDEKNRSIFHIAVLQRRASIFNHIHKLGLQKDLIMLYRVRDQENPSIFYNMLHLAAKLPSLDRLNIVSGAALQMQRELLWFKEVENLTTPSERAQRDSEDNLTPQELFTKEHEELRKAGETWMKKTAESGMIVATIITTVVFTTASSLPGGTDDGDGSPKNKDKTMFHVFAVADSVAMCSSIISTIMFLLILTSRYAEKDFLVRLPLQLAAGITTLLVSMMALMVSFSAIYFLAYCQSKLKWVPILASAMSFLPAALFVLLQCRLLRDKADGADAFFCSLG</sequence>
<proteinExistence type="predicted"/>
<feature type="compositionally biased region" description="Basic and acidic residues" evidence="1">
    <location>
        <begin position="80"/>
        <end position="89"/>
    </location>
</feature>
<feature type="compositionally biased region" description="Basic and acidic residues" evidence="1">
    <location>
        <begin position="1"/>
        <end position="21"/>
    </location>
</feature>
<accession>A0A061FRZ5</accession>
<evidence type="ECO:0000313" key="5">
    <source>
        <dbReference type="Proteomes" id="UP000026915"/>
    </source>
</evidence>
<feature type="compositionally biased region" description="Basic and acidic residues" evidence="1">
    <location>
        <begin position="30"/>
        <end position="62"/>
    </location>
</feature>
<organism evidence="4 5">
    <name type="scientific">Theobroma cacao</name>
    <name type="common">Cacao</name>
    <name type="synonym">Cocoa</name>
    <dbReference type="NCBI Taxonomy" id="3641"/>
    <lineage>
        <taxon>Eukaryota</taxon>
        <taxon>Viridiplantae</taxon>
        <taxon>Streptophyta</taxon>
        <taxon>Embryophyta</taxon>
        <taxon>Tracheophyta</taxon>
        <taxon>Spermatophyta</taxon>
        <taxon>Magnoliopsida</taxon>
        <taxon>eudicotyledons</taxon>
        <taxon>Gunneridae</taxon>
        <taxon>Pentapetalae</taxon>
        <taxon>rosids</taxon>
        <taxon>malvids</taxon>
        <taxon>Malvales</taxon>
        <taxon>Malvaceae</taxon>
        <taxon>Byttnerioideae</taxon>
        <taxon>Theobroma</taxon>
    </lineage>
</organism>
<feature type="compositionally biased region" description="Gly residues" evidence="1">
    <location>
        <begin position="208"/>
        <end position="218"/>
    </location>
</feature>
<dbReference type="Gramene" id="EOY19856">
    <property type="protein sequence ID" value="EOY19856"/>
    <property type="gene ID" value="TCM_045236"/>
</dbReference>
<dbReference type="SMART" id="SM00248">
    <property type="entry name" value="ANK"/>
    <property type="match status" value="4"/>
</dbReference>
<evidence type="ECO:0000259" key="3">
    <source>
        <dbReference type="Pfam" id="PF13962"/>
    </source>
</evidence>
<dbReference type="PANTHER" id="PTHR24177">
    <property type="entry name" value="CASKIN"/>
    <property type="match status" value="1"/>
</dbReference>
<gene>
    <name evidence="4" type="ORF">TCM_045236</name>
</gene>
<dbReference type="AlphaFoldDB" id="A0A061FRZ5"/>
<feature type="transmembrane region" description="Helical" evidence="2">
    <location>
        <begin position="716"/>
        <end position="745"/>
    </location>
</feature>
<dbReference type="Pfam" id="PF13962">
    <property type="entry name" value="PGG"/>
    <property type="match status" value="1"/>
</dbReference>
<feature type="region of interest" description="Disordered" evidence="1">
    <location>
        <begin position="191"/>
        <end position="222"/>
    </location>
</feature>
<feature type="compositionally biased region" description="Basic and acidic residues" evidence="1">
    <location>
        <begin position="191"/>
        <end position="202"/>
    </location>
</feature>
<keyword evidence="2" id="KW-0812">Transmembrane</keyword>
<keyword evidence="2" id="KW-0472">Membrane</keyword>
<dbReference type="PANTHER" id="PTHR24177:SF434">
    <property type="entry name" value="PGG DOMAIN-CONTAINING PROTEIN"/>
    <property type="match status" value="1"/>
</dbReference>
<keyword evidence="5" id="KW-1185">Reference proteome</keyword>
<feature type="transmembrane region" description="Helical" evidence="2">
    <location>
        <begin position="680"/>
        <end position="704"/>
    </location>
</feature>
<dbReference type="InParanoid" id="A0A061FRZ5"/>
<dbReference type="Gene3D" id="1.25.40.20">
    <property type="entry name" value="Ankyrin repeat-containing domain"/>
    <property type="match status" value="1"/>
</dbReference>
<evidence type="ECO:0000256" key="2">
    <source>
        <dbReference type="SAM" id="Phobius"/>
    </source>
</evidence>
<keyword evidence="2" id="KW-1133">Transmembrane helix</keyword>
<protein>
    <submittedName>
        <fullName evidence="4">Ankyrin repeat family protein isoform 1</fullName>
    </submittedName>
</protein>